<dbReference type="KEGG" id="seo:STM14_1428"/>
<dbReference type="CDD" id="cd02042">
    <property type="entry name" value="ParAB_family"/>
    <property type="match status" value="1"/>
</dbReference>
<proteinExistence type="predicted"/>
<sequence length="361" mass="39937">MDNGRVEATDRPTEMIASNTKYLVWNNKGGVGKTFLTYNLAVEFAISHPDQDVVVIDACPQSNVSEIILGGNGTGEENLNYLRDRNVTIAGYIKERFSKSPLSRLGNESSYFVRAHTVNSKMPENLYILPGDVDLDICSRLISHIGSSPVKEAWKKSRSLLVDLIASLEADKSISDRAKTFFIDCNPSFASYTELGVVAANRIIIPCTADAASIRGIKNLVKLIYGVSIDKSEQDEMFLDFNKEAIQNLIELPKLHLFVQNRSRTNESDAAKAFKSHAEEIKRITDDLLKTHPHLFTSGNLSERVQNVKDGNTLAAIINHEGCPLSKLQHKSYTIYGMATQANKAQIEALESDVSTVVKCL</sequence>
<gene>
    <name evidence="2" type="ordered locus">STM14_1428</name>
</gene>
<dbReference type="Proteomes" id="UP000002695">
    <property type="component" value="Chromosome"/>
</dbReference>
<dbReference type="BioCyc" id="SENT588858:STM14_RS06750-MONOMER"/>
<dbReference type="EMBL" id="CP001363">
    <property type="protein sequence ID" value="ACY87914.1"/>
    <property type="molecule type" value="Genomic_DNA"/>
</dbReference>
<dbReference type="HOGENOM" id="CLU_066820_0_0_6"/>
<organism evidence="2 3">
    <name type="scientific">Salmonella typhimurium (strain 14028s / SGSC 2262)</name>
    <dbReference type="NCBI Taxonomy" id="588858"/>
    <lineage>
        <taxon>Bacteria</taxon>
        <taxon>Pseudomonadati</taxon>
        <taxon>Pseudomonadota</taxon>
        <taxon>Gammaproteobacteria</taxon>
        <taxon>Enterobacterales</taxon>
        <taxon>Enterobacteriaceae</taxon>
        <taxon>Salmonella</taxon>
    </lineage>
</organism>
<dbReference type="PANTHER" id="PTHR13696">
    <property type="entry name" value="P-LOOP CONTAINING NUCLEOSIDE TRIPHOSPHATE HYDROLASE"/>
    <property type="match status" value="1"/>
</dbReference>
<keyword evidence="3" id="KW-1185">Reference proteome</keyword>
<dbReference type="RefSeq" id="WP_000368620.1">
    <property type="nucleotide sequence ID" value="NC_016856.1"/>
</dbReference>
<dbReference type="InterPro" id="IPR050678">
    <property type="entry name" value="DNA_Partitioning_ATPase"/>
</dbReference>
<evidence type="ECO:0000313" key="3">
    <source>
        <dbReference type="Proteomes" id="UP000002695"/>
    </source>
</evidence>
<reference evidence="2 3" key="1">
    <citation type="journal article" date="2010" name="J. Bacteriol.">
        <title>Short-term signatures of evolutionary change in the Salmonella enterica serovar typhimurium 14028 genome.</title>
        <authorList>
            <person name="Jarvik T."/>
            <person name="Smillie C."/>
            <person name="Groisman E.A."/>
            <person name="Ochman H."/>
        </authorList>
    </citation>
    <scope>NUCLEOTIDE SEQUENCE [LARGE SCALE GENOMIC DNA]</scope>
    <source>
        <strain evidence="3">14028s / SGSC 2262</strain>
    </source>
</reference>
<accession>A0A0F6B088</accession>
<dbReference type="AlphaFoldDB" id="A0A0F6B088"/>
<evidence type="ECO:0000259" key="1">
    <source>
        <dbReference type="Pfam" id="PF13614"/>
    </source>
</evidence>
<dbReference type="Gene3D" id="3.40.50.300">
    <property type="entry name" value="P-loop containing nucleotide triphosphate hydrolases"/>
    <property type="match status" value="1"/>
</dbReference>
<dbReference type="SUPFAM" id="SSF52540">
    <property type="entry name" value="P-loop containing nucleoside triphosphate hydrolases"/>
    <property type="match status" value="1"/>
</dbReference>
<protein>
    <recommendedName>
        <fullName evidence="1">AAA domain-containing protein</fullName>
    </recommendedName>
</protein>
<dbReference type="InterPro" id="IPR025669">
    <property type="entry name" value="AAA_dom"/>
</dbReference>
<name>A0A0F6B088_SALT1</name>
<feature type="domain" description="AAA" evidence="1">
    <location>
        <begin position="24"/>
        <end position="227"/>
    </location>
</feature>
<dbReference type="InterPro" id="IPR027417">
    <property type="entry name" value="P-loop_NTPase"/>
</dbReference>
<dbReference type="PATRIC" id="fig|588858.6.peg.1397"/>
<dbReference type="Pfam" id="PF13614">
    <property type="entry name" value="AAA_31"/>
    <property type="match status" value="1"/>
</dbReference>
<dbReference type="PANTHER" id="PTHR13696:SF99">
    <property type="entry name" value="COBYRINIC ACID AC-DIAMIDE SYNTHASE"/>
    <property type="match status" value="1"/>
</dbReference>
<evidence type="ECO:0000313" key="2">
    <source>
        <dbReference type="EMBL" id="ACY87914.1"/>
    </source>
</evidence>